<comment type="caution">
    <text evidence="2">The sequence shown here is derived from an EMBL/GenBank/DDBJ whole genome shotgun (WGS) entry which is preliminary data.</text>
</comment>
<name>A0ABW0BYF9_9BACT</name>
<dbReference type="Pfam" id="PF13443">
    <property type="entry name" value="HTH_26"/>
    <property type="match status" value="1"/>
</dbReference>
<dbReference type="CDD" id="cd00093">
    <property type="entry name" value="HTH_XRE"/>
    <property type="match status" value="1"/>
</dbReference>
<protein>
    <submittedName>
        <fullName evidence="2">Helix-turn-helix domain-containing protein</fullName>
    </submittedName>
</protein>
<dbReference type="SUPFAM" id="SSF47413">
    <property type="entry name" value="lambda repressor-like DNA-binding domains"/>
    <property type="match status" value="1"/>
</dbReference>
<keyword evidence="3" id="KW-1185">Reference proteome</keyword>
<dbReference type="Proteomes" id="UP001596163">
    <property type="component" value="Unassembled WGS sequence"/>
</dbReference>
<dbReference type="Gene3D" id="1.10.260.40">
    <property type="entry name" value="lambda repressor-like DNA-binding domains"/>
    <property type="match status" value="1"/>
</dbReference>
<evidence type="ECO:0000313" key="2">
    <source>
        <dbReference type="EMBL" id="MFC5191988.1"/>
    </source>
</evidence>
<feature type="domain" description="HTH cro/C1-type" evidence="1">
    <location>
        <begin position="11"/>
        <end position="65"/>
    </location>
</feature>
<dbReference type="PROSITE" id="PS50943">
    <property type="entry name" value="HTH_CROC1"/>
    <property type="match status" value="1"/>
</dbReference>
<dbReference type="EMBL" id="JBHSKS010000006">
    <property type="protein sequence ID" value="MFC5191988.1"/>
    <property type="molecule type" value="Genomic_DNA"/>
</dbReference>
<organism evidence="2 3">
    <name type="scientific">Algoriphagus aquatilis</name>
    <dbReference type="NCBI Taxonomy" id="490186"/>
    <lineage>
        <taxon>Bacteria</taxon>
        <taxon>Pseudomonadati</taxon>
        <taxon>Bacteroidota</taxon>
        <taxon>Cytophagia</taxon>
        <taxon>Cytophagales</taxon>
        <taxon>Cyclobacteriaceae</taxon>
        <taxon>Algoriphagus</taxon>
    </lineage>
</organism>
<proteinExistence type="predicted"/>
<dbReference type="InterPro" id="IPR001387">
    <property type="entry name" value="Cro/C1-type_HTH"/>
</dbReference>
<dbReference type="InterPro" id="IPR010982">
    <property type="entry name" value="Lambda_DNA-bd_dom_sf"/>
</dbReference>
<gene>
    <name evidence="2" type="ORF">ACFPIK_09425</name>
</gene>
<sequence length="110" mass="12769">MTDKILEGKFLKDFIKSNKFSIKTLSEKMGVSRQTIYNWYNEEILGIELIEKLNDAIGHDFLKELKKLKNQEPPKKRNSLLGITIFLDGSPEKLENGIKELIAFNEKLKK</sequence>
<evidence type="ECO:0000259" key="1">
    <source>
        <dbReference type="PROSITE" id="PS50943"/>
    </source>
</evidence>
<evidence type="ECO:0000313" key="3">
    <source>
        <dbReference type="Proteomes" id="UP001596163"/>
    </source>
</evidence>
<dbReference type="RefSeq" id="WP_377914560.1">
    <property type="nucleotide sequence ID" value="NZ_JBHSKS010000006.1"/>
</dbReference>
<reference evidence="3" key="1">
    <citation type="journal article" date="2019" name="Int. J. Syst. Evol. Microbiol.">
        <title>The Global Catalogue of Microorganisms (GCM) 10K type strain sequencing project: providing services to taxonomists for standard genome sequencing and annotation.</title>
        <authorList>
            <consortium name="The Broad Institute Genomics Platform"/>
            <consortium name="The Broad Institute Genome Sequencing Center for Infectious Disease"/>
            <person name="Wu L."/>
            <person name="Ma J."/>
        </authorList>
    </citation>
    <scope>NUCLEOTIDE SEQUENCE [LARGE SCALE GENOMIC DNA]</scope>
    <source>
        <strain evidence="3">CGMCC 1.7030</strain>
    </source>
</reference>
<accession>A0ABW0BYF9</accession>